<dbReference type="PROSITE" id="PS50835">
    <property type="entry name" value="IG_LIKE"/>
    <property type="match status" value="1"/>
</dbReference>
<proteinExistence type="predicted"/>
<dbReference type="SMART" id="SM00409">
    <property type="entry name" value="IG"/>
    <property type="match status" value="1"/>
</dbReference>
<feature type="domain" description="Ig-like" evidence="1">
    <location>
        <begin position="6"/>
        <end position="126"/>
    </location>
</feature>
<protein>
    <recommendedName>
        <fullName evidence="1">Ig-like domain-containing protein</fullName>
    </recommendedName>
</protein>
<reference evidence="2 3" key="1">
    <citation type="submission" date="2019-01" db="EMBL/GenBank/DDBJ databases">
        <authorList>
            <person name="Sayadi A."/>
        </authorList>
    </citation>
    <scope>NUCLEOTIDE SEQUENCE [LARGE SCALE GENOMIC DNA]</scope>
</reference>
<dbReference type="Gene3D" id="2.60.40.10">
    <property type="entry name" value="Immunoglobulins"/>
    <property type="match status" value="1"/>
</dbReference>
<keyword evidence="3" id="KW-1185">Reference proteome</keyword>
<accession>A0A653CTM7</accession>
<dbReference type="InterPro" id="IPR003599">
    <property type="entry name" value="Ig_sub"/>
</dbReference>
<dbReference type="PANTHER" id="PTHR21261:SF2">
    <property type="entry name" value="GH04238P-RELATED"/>
    <property type="match status" value="1"/>
</dbReference>
<dbReference type="SUPFAM" id="SSF48726">
    <property type="entry name" value="Immunoglobulin"/>
    <property type="match status" value="1"/>
</dbReference>
<dbReference type="PANTHER" id="PTHR21261">
    <property type="entry name" value="BEAT PROTEIN"/>
    <property type="match status" value="1"/>
</dbReference>
<evidence type="ECO:0000313" key="3">
    <source>
        <dbReference type="Proteomes" id="UP000410492"/>
    </source>
</evidence>
<sequence>GILENPWGVHSVKINRLQVPEIAQLGESVVLDCDYTLEESKDEGLVVKWFFNEIPTPIYQWIPDKRPQEIGILKGRLNLNYSASKDTRTIHRALHILSTGPDLSGNYTCLVSTFNSEDRKTKSMLVLGMLIFSRNP</sequence>
<dbReference type="InterPro" id="IPR007110">
    <property type="entry name" value="Ig-like_dom"/>
</dbReference>
<feature type="non-terminal residue" evidence="2">
    <location>
        <position position="1"/>
    </location>
</feature>
<organism evidence="2 3">
    <name type="scientific">Callosobruchus maculatus</name>
    <name type="common">Southern cowpea weevil</name>
    <name type="synonym">Pulse bruchid</name>
    <dbReference type="NCBI Taxonomy" id="64391"/>
    <lineage>
        <taxon>Eukaryota</taxon>
        <taxon>Metazoa</taxon>
        <taxon>Ecdysozoa</taxon>
        <taxon>Arthropoda</taxon>
        <taxon>Hexapoda</taxon>
        <taxon>Insecta</taxon>
        <taxon>Pterygota</taxon>
        <taxon>Neoptera</taxon>
        <taxon>Endopterygota</taxon>
        <taxon>Coleoptera</taxon>
        <taxon>Polyphaga</taxon>
        <taxon>Cucujiformia</taxon>
        <taxon>Chrysomeloidea</taxon>
        <taxon>Chrysomelidae</taxon>
        <taxon>Bruchinae</taxon>
        <taxon>Bruchini</taxon>
        <taxon>Callosobruchus</taxon>
    </lineage>
</organism>
<evidence type="ECO:0000313" key="2">
    <source>
        <dbReference type="EMBL" id="VEN51280.1"/>
    </source>
</evidence>
<dbReference type="Proteomes" id="UP000410492">
    <property type="component" value="Unassembled WGS sequence"/>
</dbReference>
<dbReference type="Pfam" id="PF08204">
    <property type="entry name" value="V-set_CD47"/>
    <property type="match status" value="1"/>
</dbReference>
<dbReference type="OrthoDB" id="6478865at2759"/>
<feature type="non-terminal residue" evidence="2">
    <location>
        <position position="136"/>
    </location>
</feature>
<dbReference type="InterPro" id="IPR013783">
    <property type="entry name" value="Ig-like_fold"/>
</dbReference>
<dbReference type="AlphaFoldDB" id="A0A653CTM7"/>
<dbReference type="InterPro" id="IPR036179">
    <property type="entry name" value="Ig-like_dom_sf"/>
</dbReference>
<dbReference type="InterPro" id="IPR013270">
    <property type="entry name" value="CD47_Vset"/>
</dbReference>
<gene>
    <name evidence="2" type="ORF">CALMAC_LOCUS11801</name>
</gene>
<name>A0A653CTM7_CALMS</name>
<evidence type="ECO:0000259" key="1">
    <source>
        <dbReference type="PROSITE" id="PS50835"/>
    </source>
</evidence>
<dbReference type="EMBL" id="CAACVG010008861">
    <property type="protein sequence ID" value="VEN51280.1"/>
    <property type="molecule type" value="Genomic_DNA"/>
</dbReference>